<feature type="compositionally biased region" description="Polar residues" evidence="1">
    <location>
        <begin position="214"/>
        <end position="226"/>
    </location>
</feature>
<keyword evidence="4" id="KW-1185">Reference proteome</keyword>
<organism evidence="3 4">
    <name type="scientific">Modicisalibacter tunisiensis</name>
    <dbReference type="NCBI Taxonomy" id="390637"/>
    <lineage>
        <taxon>Bacteria</taxon>
        <taxon>Pseudomonadati</taxon>
        <taxon>Pseudomonadota</taxon>
        <taxon>Gammaproteobacteria</taxon>
        <taxon>Oceanospirillales</taxon>
        <taxon>Halomonadaceae</taxon>
        <taxon>Modicisalibacter</taxon>
    </lineage>
</organism>
<sequence length="342" mass="36477">MNHRLLAPLVIGLGLCVVVPAAQADMPPNYDKSSSLDLSQYLQQRTDAQSQSFNFGGWNEHKFTVKKAGRYLIESASRAGMSDEYRIKARLLDAQGNVVARSEALGTNGGLHMTEQLEPGDYVVKVYAREFGNTKLKGNRYTISVSGLGAQGQRLSGSQSGIDSGSGILFDKDAEAKGPTTAFVRSPEASAALAAPAVAGSSSKASAARPSDTKAATANDSQSASQARPKDESRRFKEVVTDVDMNFEGKALSFDVVQRGTVAVNTSTMVGAEGSFQIEARVLDDQGNVVASDEGSRFAGNVHIKQVLPPGHYTVWVKGHNYGNAKDSANNFALRVKQLDTR</sequence>
<feature type="compositionally biased region" description="Low complexity" evidence="1">
    <location>
        <begin position="199"/>
        <end position="210"/>
    </location>
</feature>
<comment type="caution">
    <text evidence="3">The sequence shown here is derived from an EMBL/GenBank/DDBJ whole genome shotgun (WGS) entry which is preliminary data.</text>
</comment>
<feature type="region of interest" description="Disordered" evidence="1">
    <location>
        <begin position="199"/>
        <end position="235"/>
    </location>
</feature>
<evidence type="ECO:0000256" key="1">
    <source>
        <dbReference type="SAM" id="MobiDB-lite"/>
    </source>
</evidence>
<dbReference type="RefSeq" id="WP_224420868.1">
    <property type="nucleotide sequence ID" value="NZ_JAGXFD010000001.1"/>
</dbReference>
<feature type="chain" id="PRO_5047016854" evidence="2">
    <location>
        <begin position="25"/>
        <end position="342"/>
    </location>
</feature>
<dbReference type="Proteomes" id="UP001319883">
    <property type="component" value="Unassembled WGS sequence"/>
</dbReference>
<name>A0ABS7WZ22_9GAMM</name>
<dbReference type="Gene3D" id="2.60.120.380">
    <property type="match status" value="1"/>
</dbReference>
<evidence type="ECO:0000313" key="3">
    <source>
        <dbReference type="EMBL" id="MBZ9567887.1"/>
    </source>
</evidence>
<reference evidence="3 4" key="1">
    <citation type="submission" date="2021-05" db="EMBL/GenBank/DDBJ databases">
        <title>Petroleum and Energy Research Collection (APPE): ex situ preservation of microbial diversity associated with the oil industry and exploitation of its biotechnological potential.</title>
        <authorList>
            <person name="Paixao C.T.M."/>
            <person name="Gomes M.B."/>
            <person name="Oliveira V.M."/>
        </authorList>
    </citation>
    <scope>NUCLEOTIDE SEQUENCE [LARGE SCALE GENOMIC DNA]</scope>
    <source>
        <strain evidence="3 4">LIT2</strain>
    </source>
</reference>
<keyword evidence="2" id="KW-0732">Signal</keyword>
<evidence type="ECO:0000256" key="2">
    <source>
        <dbReference type="SAM" id="SignalP"/>
    </source>
</evidence>
<accession>A0ABS7WZ22</accession>
<gene>
    <name evidence="3" type="ORF">KGQ91_09365</name>
</gene>
<protein>
    <submittedName>
        <fullName evidence="3">Uncharacterized protein</fullName>
    </submittedName>
</protein>
<evidence type="ECO:0000313" key="4">
    <source>
        <dbReference type="Proteomes" id="UP001319883"/>
    </source>
</evidence>
<feature type="signal peptide" evidence="2">
    <location>
        <begin position="1"/>
        <end position="24"/>
    </location>
</feature>
<dbReference type="EMBL" id="JAGXFD010000001">
    <property type="protein sequence ID" value="MBZ9567887.1"/>
    <property type="molecule type" value="Genomic_DNA"/>
</dbReference>
<proteinExistence type="predicted"/>